<dbReference type="CDD" id="cd08991">
    <property type="entry name" value="GH43_HoAraf43-like"/>
    <property type="match status" value="1"/>
</dbReference>
<evidence type="ECO:0000256" key="1">
    <source>
        <dbReference type="ARBA" id="ARBA00009865"/>
    </source>
</evidence>
<feature type="active site" description="Proton acceptor" evidence="6">
    <location>
        <position position="46"/>
    </location>
</feature>
<feature type="transmembrane region" description="Helical" evidence="9">
    <location>
        <begin position="9"/>
        <end position="27"/>
    </location>
</feature>
<accession>A0A1I5US90</accession>
<evidence type="ECO:0000256" key="3">
    <source>
        <dbReference type="ARBA" id="ARBA00022801"/>
    </source>
</evidence>
<evidence type="ECO:0000256" key="2">
    <source>
        <dbReference type="ARBA" id="ARBA00022651"/>
    </source>
</evidence>
<name>A0A1I5US90_9LACT</name>
<dbReference type="RefSeq" id="WP_218147480.1">
    <property type="nucleotide sequence ID" value="NZ_FOXW01000001.1"/>
</dbReference>
<dbReference type="EMBL" id="FOXW01000001">
    <property type="protein sequence ID" value="SFP98079.1"/>
    <property type="molecule type" value="Genomic_DNA"/>
</dbReference>
<dbReference type="STRING" id="82801.SAMN04488506_0160"/>
<keyword evidence="3 8" id="KW-0378">Hydrolase</keyword>
<keyword evidence="2" id="KW-0624">Polysaccharide degradation</keyword>
<evidence type="ECO:0000256" key="6">
    <source>
        <dbReference type="PIRSR" id="PIRSR606710-1"/>
    </source>
</evidence>
<dbReference type="PANTHER" id="PTHR43772">
    <property type="entry name" value="ENDO-1,4-BETA-XYLANASE"/>
    <property type="match status" value="1"/>
</dbReference>
<keyword evidence="9" id="KW-1133">Transmembrane helix</keyword>
<dbReference type="GO" id="GO:0004553">
    <property type="term" value="F:hydrolase activity, hydrolyzing O-glycosyl compounds"/>
    <property type="evidence" value="ECO:0007669"/>
    <property type="project" value="InterPro"/>
</dbReference>
<evidence type="ECO:0000256" key="9">
    <source>
        <dbReference type="SAM" id="Phobius"/>
    </source>
</evidence>
<protein>
    <submittedName>
        <fullName evidence="10">Glycosyl hydrolases family 43</fullName>
    </submittedName>
</protein>
<evidence type="ECO:0000256" key="7">
    <source>
        <dbReference type="PIRSR" id="PIRSR606710-2"/>
    </source>
</evidence>
<keyword evidence="11" id="KW-1185">Reference proteome</keyword>
<dbReference type="Pfam" id="PF04616">
    <property type="entry name" value="Glyco_hydro_43"/>
    <property type="match status" value="1"/>
</dbReference>
<evidence type="ECO:0000313" key="10">
    <source>
        <dbReference type="EMBL" id="SFP98079.1"/>
    </source>
</evidence>
<evidence type="ECO:0000313" key="11">
    <source>
        <dbReference type="Proteomes" id="UP000199136"/>
    </source>
</evidence>
<dbReference type="InterPro" id="IPR023296">
    <property type="entry name" value="Glyco_hydro_beta-prop_sf"/>
</dbReference>
<dbReference type="SUPFAM" id="SSF75005">
    <property type="entry name" value="Arabinanase/levansucrase/invertase"/>
    <property type="match status" value="1"/>
</dbReference>
<evidence type="ECO:0000256" key="4">
    <source>
        <dbReference type="ARBA" id="ARBA00023277"/>
    </source>
</evidence>
<feature type="active site" description="Proton donor" evidence="6">
    <location>
        <position position="226"/>
    </location>
</feature>
<sequence length="343" mass="39212">MKWNKRNKIIVFIVLSIILIAGMVLIYTQSRPTYQNPIGEMTDIGDPYVLKVEDQYYMYATSEPHVGFKVWQSDDLVNWEEQVELAYDHELQEDKWAIGDFWAPEVIEYENQFYMVYSAREYIGSLKIAIAVSDSPLGPFEDVAVDIIPEEGSYIDGHIFIDEGSGQPYLYYVKDNFENIIDGDHVSQVYVREMSDDLLTVEGEETLLLTPDQSWETPYGEYQWNEGPYVLEEEGTYYLMYSANYFASPLYAVGYATADNPLGPFEKAEENPILSEDVENGISGPGHNSVTVGLDNETLYTIYHMHTDPTEPSGDRKVGMDLIYIENGKLIIEGPTYTEQELK</sequence>
<keyword evidence="9" id="KW-0472">Membrane</keyword>
<dbReference type="PANTHER" id="PTHR43772:SF2">
    <property type="entry name" value="PUTATIVE (AFU_ORTHOLOGUE AFUA_2G04480)-RELATED"/>
    <property type="match status" value="1"/>
</dbReference>
<dbReference type="InterPro" id="IPR006710">
    <property type="entry name" value="Glyco_hydro_43"/>
</dbReference>
<reference evidence="10 11" key="1">
    <citation type="submission" date="2016-10" db="EMBL/GenBank/DDBJ databases">
        <authorList>
            <person name="de Groot N.N."/>
        </authorList>
    </citation>
    <scope>NUCLEOTIDE SEQUENCE [LARGE SCALE GENOMIC DNA]</scope>
    <source>
        <strain evidence="10 11">DSM 20581</strain>
    </source>
</reference>
<evidence type="ECO:0000256" key="8">
    <source>
        <dbReference type="RuleBase" id="RU361187"/>
    </source>
</evidence>
<dbReference type="AlphaFoldDB" id="A0A1I5US90"/>
<feature type="site" description="Important for catalytic activity, responsible for pKa modulation of the active site Glu and correct orientation of both the proton donor and substrate" evidence="7">
    <location>
        <position position="156"/>
    </location>
</feature>
<dbReference type="InterPro" id="IPR052176">
    <property type="entry name" value="Glycosyl_Hydrlase_43_Enz"/>
</dbReference>
<dbReference type="Proteomes" id="UP000199136">
    <property type="component" value="Unassembled WGS sequence"/>
</dbReference>
<keyword evidence="5 8" id="KW-0326">Glycosidase</keyword>
<dbReference type="Gene3D" id="2.115.10.20">
    <property type="entry name" value="Glycosyl hydrolase domain, family 43"/>
    <property type="match status" value="1"/>
</dbReference>
<organism evidence="10 11">
    <name type="scientific">Desemzia incerta</name>
    <dbReference type="NCBI Taxonomy" id="82801"/>
    <lineage>
        <taxon>Bacteria</taxon>
        <taxon>Bacillati</taxon>
        <taxon>Bacillota</taxon>
        <taxon>Bacilli</taxon>
        <taxon>Lactobacillales</taxon>
        <taxon>Carnobacteriaceae</taxon>
        <taxon>Desemzia</taxon>
    </lineage>
</organism>
<keyword evidence="4" id="KW-0119">Carbohydrate metabolism</keyword>
<comment type="similarity">
    <text evidence="1 8">Belongs to the glycosyl hydrolase 43 family.</text>
</comment>
<gene>
    <name evidence="10" type="ORF">SAMN04488506_0160</name>
</gene>
<evidence type="ECO:0000256" key="5">
    <source>
        <dbReference type="ARBA" id="ARBA00023295"/>
    </source>
</evidence>
<keyword evidence="2" id="KW-0858">Xylan degradation</keyword>
<dbReference type="GO" id="GO:0045493">
    <property type="term" value="P:xylan catabolic process"/>
    <property type="evidence" value="ECO:0007669"/>
    <property type="project" value="UniProtKB-KW"/>
</dbReference>
<proteinExistence type="inferred from homology"/>
<keyword evidence="9" id="KW-0812">Transmembrane</keyword>